<dbReference type="Proteomes" id="UP001295684">
    <property type="component" value="Unassembled WGS sequence"/>
</dbReference>
<gene>
    <name evidence="2" type="ORF">ECRASSUSDP1_LOCUS6612</name>
</gene>
<evidence type="ECO:0000256" key="1">
    <source>
        <dbReference type="SAM" id="MobiDB-lite"/>
    </source>
</evidence>
<proteinExistence type="predicted"/>
<feature type="compositionally biased region" description="Basic residues" evidence="1">
    <location>
        <begin position="106"/>
        <end position="115"/>
    </location>
</feature>
<evidence type="ECO:0000313" key="2">
    <source>
        <dbReference type="EMBL" id="CAI2365261.1"/>
    </source>
</evidence>
<organism evidence="2 3">
    <name type="scientific">Euplotes crassus</name>
    <dbReference type="NCBI Taxonomy" id="5936"/>
    <lineage>
        <taxon>Eukaryota</taxon>
        <taxon>Sar</taxon>
        <taxon>Alveolata</taxon>
        <taxon>Ciliophora</taxon>
        <taxon>Intramacronucleata</taxon>
        <taxon>Spirotrichea</taxon>
        <taxon>Hypotrichia</taxon>
        <taxon>Euplotida</taxon>
        <taxon>Euplotidae</taxon>
        <taxon>Moneuplotes</taxon>
    </lineage>
</organism>
<keyword evidence="3" id="KW-1185">Reference proteome</keyword>
<accession>A0AAD1UET8</accession>
<reference evidence="2" key="1">
    <citation type="submission" date="2023-07" db="EMBL/GenBank/DDBJ databases">
        <authorList>
            <consortium name="AG Swart"/>
            <person name="Singh M."/>
            <person name="Singh A."/>
            <person name="Seah K."/>
            <person name="Emmerich C."/>
        </authorList>
    </citation>
    <scope>NUCLEOTIDE SEQUENCE</scope>
    <source>
        <strain evidence="2">DP1</strain>
    </source>
</reference>
<dbReference type="EMBL" id="CAMPGE010006419">
    <property type="protein sequence ID" value="CAI2365261.1"/>
    <property type="molecule type" value="Genomic_DNA"/>
</dbReference>
<name>A0AAD1UET8_EUPCR</name>
<comment type="caution">
    <text evidence="2">The sequence shown here is derived from an EMBL/GenBank/DDBJ whole genome shotgun (WGS) entry which is preliminary data.</text>
</comment>
<protein>
    <submittedName>
        <fullName evidence="2">Uncharacterized protein</fullName>
    </submittedName>
</protein>
<evidence type="ECO:0000313" key="3">
    <source>
        <dbReference type="Proteomes" id="UP001295684"/>
    </source>
</evidence>
<dbReference type="AlphaFoldDB" id="A0AAD1UET8"/>
<feature type="region of interest" description="Disordered" evidence="1">
    <location>
        <begin position="81"/>
        <end position="115"/>
    </location>
</feature>
<sequence>MCKQIYKNTEDRICKEIDLFKTVHKGHIPASGIITVSMQESIQKKAWKYLLDTDLTKIKPQDIKKRSSILGKLDTYKKEEDMNKIEAESPDSVDSHPLNIFSSRKSSSKHVSKKKIPKLKSLISQKKQRKRGIYITKIETTPNSPCNKKNKLPKNSGVSIRQNLSFFEPPEKIVSKKRGRNSTLSSSFDAQSSLAPLPDKTFYKIRKSLRSVVDNCDKSLKFRSSGIPEANNSMELEKIRRTNYNYTCKTLERLNHHNSKNLKRNYDWAMLSRDEQKYTENKVTNEYKHSMIDPTRAAAIFERTQSLYRMMMQCQLRKKAGYDQIEKDSC</sequence>